<dbReference type="PANTHER" id="PTHR14918">
    <property type="entry name" value="KICSTOR COMPLEX PROTEIN SZT2"/>
    <property type="match status" value="1"/>
</dbReference>
<reference evidence="3" key="1">
    <citation type="submission" date="2025-08" db="UniProtKB">
        <authorList>
            <consortium name="RefSeq"/>
        </authorList>
    </citation>
    <scope>IDENTIFICATION</scope>
</reference>
<proteinExistence type="predicted"/>
<organism evidence="2 3">
    <name type="scientific">Priapulus caudatus</name>
    <name type="common">Priapulid worm</name>
    <dbReference type="NCBI Taxonomy" id="37621"/>
    <lineage>
        <taxon>Eukaryota</taxon>
        <taxon>Metazoa</taxon>
        <taxon>Ecdysozoa</taxon>
        <taxon>Scalidophora</taxon>
        <taxon>Priapulida</taxon>
        <taxon>Priapulimorpha</taxon>
        <taxon>Priapulimorphida</taxon>
        <taxon>Priapulidae</taxon>
        <taxon>Priapulus</taxon>
    </lineage>
</organism>
<keyword evidence="2" id="KW-1185">Reference proteome</keyword>
<feature type="region of interest" description="Disordered" evidence="1">
    <location>
        <begin position="119"/>
        <end position="176"/>
    </location>
</feature>
<evidence type="ECO:0000256" key="1">
    <source>
        <dbReference type="SAM" id="MobiDB-lite"/>
    </source>
</evidence>
<dbReference type="GeneID" id="106809784"/>
<dbReference type="InterPro" id="IPR033228">
    <property type="entry name" value="SZT2"/>
</dbReference>
<dbReference type="RefSeq" id="XP_014668473.1">
    <property type="nucleotide sequence ID" value="XM_014812987.1"/>
</dbReference>
<feature type="compositionally biased region" description="Gly residues" evidence="1">
    <location>
        <begin position="250"/>
        <end position="261"/>
    </location>
</feature>
<accession>A0ABM1E8F2</accession>
<protein>
    <submittedName>
        <fullName evidence="3">Protein SZT2-like</fullName>
    </submittedName>
</protein>
<evidence type="ECO:0000313" key="3">
    <source>
        <dbReference type="RefSeq" id="XP_014668473.1"/>
    </source>
</evidence>
<feature type="region of interest" description="Disordered" evidence="1">
    <location>
        <begin position="238"/>
        <end position="261"/>
    </location>
</feature>
<feature type="compositionally biased region" description="Low complexity" evidence="1">
    <location>
        <begin position="131"/>
        <end position="140"/>
    </location>
</feature>
<dbReference type="Proteomes" id="UP000695022">
    <property type="component" value="Unplaced"/>
</dbReference>
<gene>
    <name evidence="3" type="primary">LOC106809784</name>
</gene>
<dbReference type="PANTHER" id="PTHR14918:SF3">
    <property type="entry name" value="KICSTOR COMPLEX PROTEIN SZT2"/>
    <property type="match status" value="1"/>
</dbReference>
<name>A0ABM1E8F2_PRICU</name>
<evidence type="ECO:0000313" key="2">
    <source>
        <dbReference type="Proteomes" id="UP000695022"/>
    </source>
</evidence>
<sequence>MPERSGEKLLLQLPGRVSATVVRVQSQLLTTNDEYVDSHMMEMTAILVPDSSLLVSRGVAELEKVTRLGNLYRMWQQRTSHSHVAITLDELALLKQSSRLVHFCATPLLFSPAWRRSADKHKMPNSLPRRSSSSGNFQKQSSDDSNSRSRQSSGGSAKLPGGLQRRGDAGGAAAGTDARRSLRLDLADALQQQQQRGGSSGGGGGEEMWHVQLRQSFMQEFIQYMTSLGYVVVRTRPLSPKGKRPATDGSTGGGGSGGGGSRGVKLHDAISCYLQKTMLGGILMVELKYVEPFFMISIFGLECSRLLTGTMLSNQMKLMFIDECEKDKIRIHVHSFAYDFHLRTILSYLSGRVLILKQGYHLASFMNDFMNYYQKSPGFARNDCLSGTISIPDLITPASKLYEYMLNKDRHYGMTVMRMVPVTTADEPDPEVSENEYVLVSLSSCRGSYKDLEDARQLHEFDVGLIVEHSAAPCTAVRQTDGGRHTLSLQYFIVMASRRELFPKITLEKFVGSGSAPGKPLGKVV</sequence>